<organism evidence="1 2">
    <name type="scientific">candidate division TA06 bacterium</name>
    <dbReference type="NCBI Taxonomy" id="2250710"/>
    <lineage>
        <taxon>Bacteria</taxon>
        <taxon>Bacteria division TA06</taxon>
    </lineage>
</organism>
<name>A0A523XP75_UNCT6</name>
<comment type="caution">
    <text evidence="1">The sequence shown here is derived from an EMBL/GenBank/DDBJ whole genome shotgun (WGS) entry which is preliminary data.</text>
</comment>
<protein>
    <submittedName>
        <fullName evidence="1">Uncharacterized protein</fullName>
    </submittedName>
</protein>
<dbReference type="Proteomes" id="UP000315534">
    <property type="component" value="Unassembled WGS sequence"/>
</dbReference>
<dbReference type="EMBL" id="SOIP01000272">
    <property type="protein sequence ID" value="TET81091.1"/>
    <property type="molecule type" value="Genomic_DNA"/>
</dbReference>
<sequence>MHRRKTLWCLCVFLAVFIVLPRSGFCKRRPLLNLIEAPEGEGRRYVAAQEGQFFRTSVLYIRQGQGRKDTTEIWFVEVPDETSYVHGYMLTRNVNVIVEAAVTFDSTTKDYRYRYTLQNLEGSPREAGVFEVAFDPSLPFSDFVAPQTSRHPWQAWARWKQTNPEFWERSGRPLRWHGTLTLGESLGGFSYRSPVLPGIVHCWSNCFIPDGRSFFLRGNTPGPVASPDPFDPQKFLERLSAIIDESLKEGWIEDENVAEDLKKRLESAREAIESGNEKRLKSILSALPEKVEEEKDRSLLSEAYGLLKYNIQYWLDQLK</sequence>
<gene>
    <name evidence="1" type="ORF">E3J38_04530</name>
</gene>
<proteinExistence type="predicted"/>
<evidence type="ECO:0000313" key="2">
    <source>
        <dbReference type="Proteomes" id="UP000315534"/>
    </source>
</evidence>
<dbReference type="AlphaFoldDB" id="A0A523XP75"/>
<reference evidence="1 2" key="1">
    <citation type="submission" date="2019-03" db="EMBL/GenBank/DDBJ databases">
        <title>Metabolic potential of uncultured bacteria and archaea associated with petroleum seepage in deep-sea sediments.</title>
        <authorList>
            <person name="Dong X."/>
            <person name="Hubert C."/>
        </authorList>
    </citation>
    <scope>NUCLEOTIDE SEQUENCE [LARGE SCALE GENOMIC DNA]</scope>
    <source>
        <strain evidence="1">E29_bin36</strain>
    </source>
</reference>
<evidence type="ECO:0000313" key="1">
    <source>
        <dbReference type="EMBL" id="TET81091.1"/>
    </source>
</evidence>
<accession>A0A523XP75</accession>